<organism evidence="2">
    <name type="scientific">Arundo donax</name>
    <name type="common">Giant reed</name>
    <name type="synonym">Donax arundinaceus</name>
    <dbReference type="NCBI Taxonomy" id="35708"/>
    <lineage>
        <taxon>Eukaryota</taxon>
        <taxon>Viridiplantae</taxon>
        <taxon>Streptophyta</taxon>
        <taxon>Embryophyta</taxon>
        <taxon>Tracheophyta</taxon>
        <taxon>Spermatophyta</taxon>
        <taxon>Magnoliopsida</taxon>
        <taxon>Liliopsida</taxon>
        <taxon>Poales</taxon>
        <taxon>Poaceae</taxon>
        <taxon>PACMAD clade</taxon>
        <taxon>Arundinoideae</taxon>
        <taxon>Arundineae</taxon>
        <taxon>Arundo</taxon>
    </lineage>
</organism>
<evidence type="ECO:0000313" key="2">
    <source>
        <dbReference type="EMBL" id="JAE36672.1"/>
    </source>
</evidence>
<protein>
    <submittedName>
        <fullName evidence="2">Uncharacterized protein</fullName>
    </submittedName>
</protein>
<dbReference type="EMBL" id="GBRH01161224">
    <property type="protein sequence ID" value="JAE36672.1"/>
    <property type="molecule type" value="Transcribed_RNA"/>
</dbReference>
<proteinExistence type="predicted"/>
<feature type="region of interest" description="Disordered" evidence="1">
    <location>
        <begin position="1"/>
        <end position="37"/>
    </location>
</feature>
<reference evidence="2" key="1">
    <citation type="submission" date="2014-09" db="EMBL/GenBank/DDBJ databases">
        <authorList>
            <person name="Magalhaes I.L.F."/>
            <person name="Oliveira U."/>
            <person name="Santos F.R."/>
            <person name="Vidigal T.H.D.A."/>
            <person name="Brescovit A.D."/>
            <person name="Santos A.J."/>
        </authorList>
    </citation>
    <scope>NUCLEOTIDE SEQUENCE</scope>
    <source>
        <tissue evidence="2">Shoot tissue taken approximately 20 cm above the soil surface</tissue>
    </source>
</reference>
<accession>A0A0A9HIW7</accession>
<name>A0A0A9HIW7_ARUDO</name>
<dbReference type="AlphaFoldDB" id="A0A0A9HIW7"/>
<sequence>MNRWPELLSRTSPSGRRHVGGVEHMRQHSPGAADPARAFGCSVRVRLGRRPRDSKSPIRARTVLRGSLSLSPLLSLE</sequence>
<reference evidence="2" key="2">
    <citation type="journal article" date="2015" name="Data Brief">
        <title>Shoot transcriptome of the giant reed, Arundo donax.</title>
        <authorList>
            <person name="Barrero R.A."/>
            <person name="Guerrero F.D."/>
            <person name="Moolhuijzen P."/>
            <person name="Goolsby J.A."/>
            <person name="Tidwell J."/>
            <person name="Bellgard S.E."/>
            <person name="Bellgard M.I."/>
        </authorList>
    </citation>
    <scope>NUCLEOTIDE SEQUENCE</scope>
    <source>
        <tissue evidence="2">Shoot tissue taken approximately 20 cm above the soil surface</tissue>
    </source>
</reference>
<evidence type="ECO:0000256" key="1">
    <source>
        <dbReference type="SAM" id="MobiDB-lite"/>
    </source>
</evidence>